<dbReference type="RefSeq" id="WP_189128031.1">
    <property type="nucleotide sequence ID" value="NZ_BMNH01000029.1"/>
</dbReference>
<feature type="transmembrane region" description="Helical" evidence="7">
    <location>
        <begin position="30"/>
        <end position="46"/>
    </location>
</feature>
<dbReference type="Proteomes" id="UP000646523">
    <property type="component" value="Unassembled WGS sequence"/>
</dbReference>
<keyword evidence="4 7" id="KW-0812">Transmembrane</keyword>
<dbReference type="PANTHER" id="PTHR43009">
    <property type="entry name" value="HOMOGENTISATE SOLANESYLTRANSFERASE, CHLOROPLASTIC"/>
    <property type="match status" value="1"/>
</dbReference>
<feature type="transmembrane region" description="Helical" evidence="7">
    <location>
        <begin position="219"/>
        <end position="238"/>
    </location>
</feature>
<evidence type="ECO:0000256" key="6">
    <source>
        <dbReference type="ARBA" id="ARBA00023136"/>
    </source>
</evidence>
<evidence type="ECO:0000256" key="4">
    <source>
        <dbReference type="ARBA" id="ARBA00022692"/>
    </source>
</evidence>
<reference evidence="8" key="1">
    <citation type="journal article" date="2014" name="Int. J. Syst. Evol. Microbiol.">
        <title>Complete genome sequence of Corynebacterium casei LMG S-19264T (=DSM 44701T), isolated from a smear-ripened cheese.</title>
        <authorList>
            <consortium name="US DOE Joint Genome Institute (JGI-PGF)"/>
            <person name="Walter F."/>
            <person name="Albersmeier A."/>
            <person name="Kalinowski J."/>
            <person name="Ruckert C."/>
        </authorList>
    </citation>
    <scope>NUCLEOTIDE SEQUENCE</scope>
    <source>
        <strain evidence="8">CGMCC 4.7368</strain>
    </source>
</reference>
<organism evidence="8 9">
    <name type="scientific">Nonomuraea cavernae</name>
    <dbReference type="NCBI Taxonomy" id="2045107"/>
    <lineage>
        <taxon>Bacteria</taxon>
        <taxon>Bacillati</taxon>
        <taxon>Actinomycetota</taxon>
        <taxon>Actinomycetes</taxon>
        <taxon>Streptosporangiales</taxon>
        <taxon>Streptosporangiaceae</taxon>
        <taxon>Nonomuraea</taxon>
    </lineage>
</organism>
<dbReference type="GO" id="GO:0016765">
    <property type="term" value="F:transferase activity, transferring alkyl or aryl (other than methyl) groups"/>
    <property type="evidence" value="ECO:0007669"/>
    <property type="project" value="InterPro"/>
</dbReference>
<reference evidence="8" key="2">
    <citation type="submission" date="2020-09" db="EMBL/GenBank/DDBJ databases">
        <authorList>
            <person name="Sun Q."/>
            <person name="Zhou Y."/>
        </authorList>
    </citation>
    <scope>NUCLEOTIDE SEQUENCE</scope>
    <source>
        <strain evidence="8">CGMCC 4.7368</strain>
    </source>
</reference>
<evidence type="ECO:0000256" key="5">
    <source>
        <dbReference type="ARBA" id="ARBA00022989"/>
    </source>
</evidence>
<dbReference type="Gene3D" id="1.20.120.1780">
    <property type="entry name" value="UbiA prenyltransferase"/>
    <property type="match status" value="1"/>
</dbReference>
<evidence type="ECO:0000313" key="8">
    <source>
        <dbReference type="EMBL" id="GGO79815.1"/>
    </source>
</evidence>
<keyword evidence="5 7" id="KW-1133">Transmembrane helix</keyword>
<dbReference type="GO" id="GO:0016020">
    <property type="term" value="C:membrane"/>
    <property type="evidence" value="ECO:0007669"/>
    <property type="project" value="UniProtKB-SubCell"/>
</dbReference>
<evidence type="ECO:0000256" key="3">
    <source>
        <dbReference type="ARBA" id="ARBA00022679"/>
    </source>
</evidence>
<dbReference type="Gene3D" id="1.10.357.140">
    <property type="entry name" value="UbiA prenyltransferase"/>
    <property type="match status" value="1"/>
</dbReference>
<dbReference type="Pfam" id="PF01040">
    <property type="entry name" value="UbiA"/>
    <property type="match status" value="1"/>
</dbReference>
<name>A0A918DRS0_9ACTN</name>
<gene>
    <name evidence="8" type="primary">ubiA</name>
    <name evidence="8" type="ORF">GCM10012289_65040</name>
</gene>
<keyword evidence="3" id="KW-0808">Transferase</keyword>
<dbReference type="InterPro" id="IPR000537">
    <property type="entry name" value="UbiA_prenyltransferase"/>
</dbReference>
<feature type="transmembrane region" description="Helical" evidence="7">
    <location>
        <begin position="52"/>
        <end position="70"/>
    </location>
</feature>
<feature type="transmembrane region" description="Helical" evidence="7">
    <location>
        <begin position="244"/>
        <end position="264"/>
    </location>
</feature>
<evidence type="ECO:0000256" key="1">
    <source>
        <dbReference type="ARBA" id="ARBA00004141"/>
    </source>
</evidence>
<evidence type="ECO:0000313" key="9">
    <source>
        <dbReference type="Proteomes" id="UP000646523"/>
    </source>
</evidence>
<keyword evidence="9" id="KW-1185">Reference proteome</keyword>
<evidence type="ECO:0000256" key="2">
    <source>
        <dbReference type="ARBA" id="ARBA00005985"/>
    </source>
</evidence>
<keyword evidence="6 7" id="KW-0472">Membrane</keyword>
<accession>A0A918DRS0</accession>
<dbReference type="EMBL" id="BMNH01000029">
    <property type="protein sequence ID" value="GGO79815.1"/>
    <property type="molecule type" value="Genomic_DNA"/>
</dbReference>
<feature type="transmembrane region" description="Helical" evidence="7">
    <location>
        <begin position="168"/>
        <end position="188"/>
    </location>
</feature>
<proteinExistence type="inferred from homology"/>
<feature type="transmembrane region" description="Helical" evidence="7">
    <location>
        <begin position="91"/>
        <end position="109"/>
    </location>
</feature>
<comment type="subcellular location">
    <subcellularLocation>
        <location evidence="1">Membrane</location>
        <topology evidence="1">Multi-pass membrane protein</topology>
    </subcellularLocation>
</comment>
<comment type="similarity">
    <text evidence="2">Belongs to the UbiA prenyltransferase family.</text>
</comment>
<evidence type="ECO:0000256" key="7">
    <source>
        <dbReference type="SAM" id="Phobius"/>
    </source>
</evidence>
<feature type="transmembrane region" description="Helical" evidence="7">
    <location>
        <begin position="115"/>
        <end position="133"/>
    </location>
</feature>
<comment type="caution">
    <text evidence="8">The sequence shown here is derived from an EMBL/GenBank/DDBJ whole genome shotgun (WGS) entry which is preliminary data.</text>
</comment>
<dbReference type="AlphaFoldDB" id="A0A918DRS0"/>
<feature type="transmembrane region" description="Helical" evidence="7">
    <location>
        <begin position="145"/>
        <end position="162"/>
    </location>
</feature>
<dbReference type="InterPro" id="IPR044878">
    <property type="entry name" value="UbiA_sf"/>
</dbReference>
<sequence>MSTVTAAIDRVAVTSPLTVLRLCFAEARPCVLVIFLLRFLTGAAMSGGRPDLVAAALVWEAAVFFVYLYNGVTDVREDRLNGSARPIASGLLSRGAAIWIAVSAAVSALVGGLLLGGPMAAAVPVLILLGLAYSGPPCYLKRRSGGAMVTVTVAGLLTYYMGEAAAVPTPKLLVLALVMSLWMGLVGATTKDLSDAAGDAAAGRQTIAVTRGDRRVRRLASISAVTLGVVFLVAAVVVAPELVWPAVIMLVGAGAVAVLALGDLSQGDRARRRRPYRAFMVTQYGVHLMAIFVSVV</sequence>
<protein>
    <submittedName>
        <fullName evidence="8">Homogentisate phytyltransferase</fullName>
    </submittedName>
</protein>
<dbReference type="PANTHER" id="PTHR43009:SF7">
    <property type="entry name" value="HOMOGENTISATE GERANYLGERANYLTRANSFERASE, CHLOROPLASTIC"/>
    <property type="match status" value="1"/>
</dbReference>